<comment type="caution">
    <text evidence="3">The sequence shown here is derived from an EMBL/GenBank/DDBJ whole genome shotgun (WGS) entry which is preliminary data.</text>
</comment>
<evidence type="ECO:0000313" key="3">
    <source>
        <dbReference type="EMBL" id="RDZ29282.1"/>
    </source>
</evidence>
<sequence length="244" mass="27046">MRPCPARLLLALALAAAPVLAAAAPATSDEAELRRLTQENLDAIAPGRVEVWQRNAHERLLHTDENGQVRSKAELLAEFRPLPPGLSGRLAVDRFSAVVLGDTALVSHEDLETLDYHGQTLVSRWRNTDTWLRTDAGWKLIGAQVLALQNDPPAAAPATVRLCDYNGRYRLADAIEATLQCDGDALVAQREGRPPSRYRAELADVFFLPGQPRTRRIFQRDATGAIVGFVDRREGLDIRWMRVK</sequence>
<dbReference type="Proteomes" id="UP000264492">
    <property type="component" value="Unassembled WGS sequence"/>
</dbReference>
<dbReference type="Pfam" id="PF14534">
    <property type="entry name" value="DUF4440"/>
    <property type="match status" value="1"/>
</dbReference>
<evidence type="ECO:0000256" key="1">
    <source>
        <dbReference type="SAM" id="SignalP"/>
    </source>
</evidence>
<feature type="chain" id="PRO_5016637212" evidence="1">
    <location>
        <begin position="22"/>
        <end position="244"/>
    </location>
</feature>
<reference evidence="3 4" key="1">
    <citation type="submission" date="2018-08" db="EMBL/GenBank/DDBJ databases">
        <title>Lysobacter sp. zong2l5, whole genome shotgun sequence.</title>
        <authorList>
            <person name="Zhang X."/>
            <person name="Feng G."/>
            <person name="Zhu H."/>
        </authorList>
    </citation>
    <scope>NUCLEOTIDE SEQUENCE [LARGE SCALE GENOMIC DNA]</scope>
    <source>
        <strain evidence="4">zong2l5</strain>
    </source>
</reference>
<dbReference type="InterPro" id="IPR027843">
    <property type="entry name" value="DUF4440"/>
</dbReference>
<dbReference type="SUPFAM" id="SSF54427">
    <property type="entry name" value="NTF2-like"/>
    <property type="match status" value="1"/>
</dbReference>
<evidence type="ECO:0000313" key="4">
    <source>
        <dbReference type="Proteomes" id="UP000264492"/>
    </source>
</evidence>
<dbReference type="EMBL" id="QTSU01000001">
    <property type="protein sequence ID" value="RDZ29282.1"/>
    <property type="molecule type" value="Genomic_DNA"/>
</dbReference>
<feature type="domain" description="DUF4440" evidence="2">
    <location>
        <begin position="34"/>
        <end position="140"/>
    </location>
</feature>
<gene>
    <name evidence="3" type="ORF">DX914_09415</name>
</gene>
<evidence type="ECO:0000259" key="2">
    <source>
        <dbReference type="Pfam" id="PF14534"/>
    </source>
</evidence>
<dbReference type="Gene3D" id="3.10.450.50">
    <property type="match status" value="1"/>
</dbReference>
<keyword evidence="4" id="KW-1185">Reference proteome</keyword>
<keyword evidence="1" id="KW-0732">Signal</keyword>
<feature type="signal peptide" evidence="1">
    <location>
        <begin position="1"/>
        <end position="21"/>
    </location>
</feature>
<protein>
    <submittedName>
        <fullName evidence="3">Nuclear transport factor 2 family protein</fullName>
    </submittedName>
</protein>
<dbReference type="AlphaFoldDB" id="A0A371K601"/>
<proteinExistence type="predicted"/>
<name>A0A371K601_9GAMM</name>
<accession>A0A371K601</accession>
<dbReference type="InterPro" id="IPR032710">
    <property type="entry name" value="NTF2-like_dom_sf"/>
</dbReference>
<organism evidence="3 4">
    <name type="scientific">Lysobacter silvisoli</name>
    <dbReference type="NCBI Taxonomy" id="2293254"/>
    <lineage>
        <taxon>Bacteria</taxon>
        <taxon>Pseudomonadati</taxon>
        <taxon>Pseudomonadota</taxon>
        <taxon>Gammaproteobacteria</taxon>
        <taxon>Lysobacterales</taxon>
        <taxon>Lysobacteraceae</taxon>
        <taxon>Lysobacter</taxon>
    </lineage>
</organism>
<dbReference type="RefSeq" id="WP_115858719.1">
    <property type="nucleotide sequence ID" value="NZ_QTSU01000001.1"/>
</dbReference>
<dbReference type="OrthoDB" id="115022at2"/>